<protein>
    <recommendedName>
        <fullName evidence="2">DUF3885 domain-containing protein</fullName>
    </recommendedName>
</protein>
<dbReference type="EMBL" id="BMQA01000005">
    <property type="protein sequence ID" value="GGJ08847.1"/>
    <property type="molecule type" value="Genomic_DNA"/>
</dbReference>
<reference evidence="3" key="2">
    <citation type="submission" date="2020-09" db="EMBL/GenBank/DDBJ databases">
        <authorList>
            <person name="Sun Q."/>
            <person name="Ohkuma M."/>
        </authorList>
    </citation>
    <scope>NUCLEOTIDE SEQUENCE</scope>
    <source>
        <strain evidence="3">JCM 3086</strain>
    </source>
</reference>
<feature type="compositionally biased region" description="Basic and acidic residues" evidence="1">
    <location>
        <begin position="76"/>
        <end position="89"/>
    </location>
</feature>
<proteinExistence type="predicted"/>
<dbReference type="Pfam" id="PF13021">
    <property type="entry name" value="DUF3885"/>
    <property type="match status" value="1"/>
</dbReference>
<evidence type="ECO:0000313" key="3">
    <source>
        <dbReference type="EMBL" id="GGJ08847.1"/>
    </source>
</evidence>
<evidence type="ECO:0000313" key="4">
    <source>
        <dbReference type="Proteomes" id="UP000657574"/>
    </source>
</evidence>
<dbReference type="AlphaFoldDB" id="A0A917KD15"/>
<reference evidence="3" key="1">
    <citation type="journal article" date="2014" name="Int. J. Syst. Evol. Microbiol.">
        <title>Complete genome sequence of Corynebacterium casei LMG S-19264T (=DSM 44701T), isolated from a smear-ripened cheese.</title>
        <authorList>
            <consortium name="US DOE Joint Genome Institute (JGI-PGF)"/>
            <person name="Walter F."/>
            <person name="Albersmeier A."/>
            <person name="Kalinowski J."/>
            <person name="Ruckert C."/>
        </authorList>
    </citation>
    <scope>NUCLEOTIDE SEQUENCE</scope>
    <source>
        <strain evidence="3">JCM 3086</strain>
    </source>
</reference>
<dbReference type="InterPro" id="IPR024976">
    <property type="entry name" value="DUF3885"/>
</dbReference>
<name>A0A917KD15_9ACTN</name>
<evidence type="ECO:0000256" key="1">
    <source>
        <dbReference type="SAM" id="MobiDB-lite"/>
    </source>
</evidence>
<gene>
    <name evidence="3" type="ORF">GCM10010121_018970</name>
</gene>
<comment type="caution">
    <text evidence="3">The sequence shown here is derived from an EMBL/GenBank/DDBJ whole genome shotgun (WGS) entry which is preliminary data.</text>
</comment>
<feature type="domain" description="DUF3885" evidence="2">
    <location>
        <begin position="2"/>
        <end position="48"/>
    </location>
</feature>
<dbReference type="Proteomes" id="UP000657574">
    <property type="component" value="Unassembled WGS sequence"/>
</dbReference>
<keyword evidence="4" id="KW-1185">Reference proteome</keyword>
<accession>A0A917KD15</accession>
<feature type="region of interest" description="Disordered" evidence="1">
    <location>
        <begin position="73"/>
        <end position="123"/>
    </location>
</feature>
<organism evidence="3 4">
    <name type="scientific">Streptomyces brasiliensis</name>
    <dbReference type="NCBI Taxonomy" id="1954"/>
    <lineage>
        <taxon>Bacteria</taxon>
        <taxon>Bacillati</taxon>
        <taxon>Actinomycetota</taxon>
        <taxon>Actinomycetes</taxon>
        <taxon>Kitasatosporales</taxon>
        <taxon>Streptomycetaceae</taxon>
        <taxon>Streptomyces</taxon>
    </lineage>
</organism>
<sequence length="142" mass="15871">MRAVADEALVEVLITDTELRRIRHLYDGGTEIILATPAERDELGDRHASRGPHHPTGLRPAVIVAASLVRMPTGQHLDETRRTAADRVRVPRGRTGSRYARPSRERPEASQELVGSRAHGGQPVYRTRPLTVYRLPAHQHVE</sequence>
<evidence type="ECO:0000259" key="2">
    <source>
        <dbReference type="Pfam" id="PF13021"/>
    </source>
</evidence>